<proteinExistence type="predicted"/>
<dbReference type="AlphaFoldDB" id="A0A921RWX8"/>
<organism evidence="1 2">
    <name type="scientific">Sorghum bicolor</name>
    <name type="common">Sorghum</name>
    <name type="synonym">Sorghum vulgare</name>
    <dbReference type="NCBI Taxonomy" id="4558"/>
    <lineage>
        <taxon>Eukaryota</taxon>
        <taxon>Viridiplantae</taxon>
        <taxon>Streptophyta</taxon>
        <taxon>Embryophyta</taxon>
        <taxon>Tracheophyta</taxon>
        <taxon>Spermatophyta</taxon>
        <taxon>Magnoliopsida</taxon>
        <taxon>Liliopsida</taxon>
        <taxon>Poales</taxon>
        <taxon>Poaceae</taxon>
        <taxon>PACMAD clade</taxon>
        <taxon>Panicoideae</taxon>
        <taxon>Andropogonodae</taxon>
        <taxon>Andropogoneae</taxon>
        <taxon>Sorghinae</taxon>
        <taxon>Sorghum</taxon>
    </lineage>
</organism>
<reference evidence="1" key="1">
    <citation type="journal article" date="2019" name="BMC Genomics">
        <title>A new reference genome for Sorghum bicolor reveals high levels of sequence similarity between sweet and grain genotypes: implications for the genetics of sugar metabolism.</title>
        <authorList>
            <person name="Cooper E.A."/>
            <person name="Brenton Z.W."/>
            <person name="Flinn B.S."/>
            <person name="Jenkins J."/>
            <person name="Shu S."/>
            <person name="Flowers D."/>
            <person name="Luo F."/>
            <person name="Wang Y."/>
            <person name="Xia P."/>
            <person name="Barry K."/>
            <person name="Daum C."/>
            <person name="Lipzen A."/>
            <person name="Yoshinaga Y."/>
            <person name="Schmutz J."/>
            <person name="Saski C."/>
            <person name="Vermerris W."/>
            <person name="Kresovich S."/>
        </authorList>
    </citation>
    <scope>NUCLEOTIDE SEQUENCE</scope>
</reference>
<dbReference type="Gramene" id="EER93593">
    <property type="protein sequence ID" value="EER93593"/>
    <property type="gene ID" value="SORBI_3001G121500"/>
</dbReference>
<comment type="caution">
    <text evidence="1">The sequence shown here is derived from an EMBL/GenBank/DDBJ whole genome shotgun (WGS) entry which is preliminary data.</text>
</comment>
<evidence type="ECO:0000313" key="2">
    <source>
        <dbReference type="Proteomes" id="UP000807115"/>
    </source>
</evidence>
<sequence length="71" mass="8347">MRRKDAKLLERIFFILRKNKVEKVGWQTVGDALSECTGKYVYGRCKERRHGLMCIGCVRELCFKNLGAYFL</sequence>
<reference evidence="1" key="2">
    <citation type="submission" date="2020-10" db="EMBL/GenBank/DDBJ databases">
        <authorList>
            <person name="Cooper E.A."/>
            <person name="Brenton Z.W."/>
            <person name="Flinn B.S."/>
            <person name="Jenkins J."/>
            <person name="Shu S."/>
            <person name="Flowers D."/>
            <person name="Luo F."/>
            <person name="Wang Y."/>
            <person name="Xia P."/>
            <person name="Barry K."/>
            <person name="Daum C."/>
            <person name="Lipzen A."/>
            <person name="Yoshinaga Y."/>
            <person name="Schmutz J."/>
            <person name="Saski C."/>
            <person name="Vermerris W."/>
            <person name="Kresovich S."/>
        </authorList>
    </citation>
    <scope>NUCLEOTIDE SEQUENCE</scope>
</reference>
<name>A0A921RWX8_SORBI</name>
<dbReference type="Proteomes" id="UP000807115">
    <property type="component" value="Chromosome 1"/>
</dbReference>
<evidence type="ECO:0000313" key="1">
    <source>
        <dbReference type="EMBL" id="KAG0547973.1"/>
    </source>
</evidence>
<gene>
    <name evidence="1" type="ORF">BDA96_01G127000</name>
</gene>
<dbReference type="EMBL" id="CM027680">
    <property type="protein sequence ID" value="KAG0547973.1"/>
    <property type="molecule type" value="Genomic_DNA"/>
</dbReference>
<accession>A0A921RWX8</accession>
<protein>
    <submittedName>
        <fullName evidence="1">Uncharacterized protein</fullName>
    </submittedName>
</protein>